<evidence type="ECO:0008006" key="3">
    <source>
        <dbReference type="Google" id="ProtNLM"/>
    </source>
</evidence>
<dbReference type="EMBL" id="HBIR01035273">
    <property type="protein sequence ID" value="CAE0565937.1"/>
    <property type="molecule type" value="Transcribed_RNA"/>
</dbReference>
<dbReference type="PANTHER" id="PTHR32251">
    <property type="entry name" value="3-OXO-5-ALPHA-STEROID 4-DEHYDROGENASE"/>
    <property type="match status" value="1"/>
</dbReference>
<sequence>MIFAADLRRAARVGPLPSCVAAPPTLHQRRPRPMYIPLLCCFLLPTHAISTPDRLQQLRVTLSSGRAKAAAGTALCAATATSLACGGAPKAPLVLGSLGASVACTLPGLADAHLAYSYGYGSALVCQSALASASLPASGSWARLLLCAYWAYGVKVCLFQAARDVRPDYVAKALLAPQAQGRRSPARLKLHVCLAVGLLLSAFIFPLSSAAGASGAVREAAAAAGAALALSGLALQTVADAQKYRWKARHGADALVSHGLWSVSRHPNFAGEMVFHVGVMLAGIAGATSAAAALLSALAPSAFLGVMRGATRRLEERQLLFFERAPPELRDRWRAYVQSTPRLFPLPAAVQPRADPIVAEVEERQEQETRGDEIAGILGITAGAGAVTAAVGLIGWLLVS</sequence>
<feature type="transmembrane region" description="Helical" evidence="1">
    <location>
        <begin position="374"/>
        <end position="399"/>
    </location>
</feature>
<protein>
    <recommendedName>
        <fullName evidence="3">Steroid 5-alpha reductase C-terminal domain-containing protein</fullName>
    </recommendedName>
</protein>
<dbReference type="PANTHER" id="PTHR32251:SF15">
    <property type="entry name" value="3-OXO-5-ALPHA-STEROID 4-DEHYDROGENASE (DUF1295)"/>
    <property type="match status" value="1"/>
</dbReference>
<gene>
    <name evidence="2" type="ORF">EHUX00137_LOCUS27509</name>
</gene>
<keyword evidence="1" id="KW-0472">Membrane</keyword>
<proteinExistence type="predicted"/>
<dbReference type="InterPro" id="IPR010721">
    <property type="entry name" value="UstE-like"/>
</dbReference>
<reference evidence="2" key="1">
    <citation type="submission" date="2021-01" db="EMBL/GenBank/DDBJ databases">
        <authorList>
            <person name="Corre E."/>
            <person name="Pelletier E."/>
            <person name="Niang G."/>
            <person name="Scheremetjew M."/>
            <person name="Finn R."/>
            <person name="Kale V."/>
            <person name="Holt S."/>
            <person name="Cochrane G."/>
            <person name="Meng A."/>
            <person name="Brown T."/>
            <person name="Cohen L."/>
        </authorList>
    </citation>
    <scope>NUCLEOTIDE SEQUENCE</scope>
    <source>
        <strain evidence="2">379</strain>
    </source>
</reference>
<accession>A0A7S3WM13</accession>
<evidence type="ECO:0000313" key="2">
    <source>
        <dbReference type="EMBL" id="CAE0565937.1"/>
    </source>
</evidence>
<dbReference type="GO" id="GO:0016020">
    <property type="term" value="C:membrane"/>
    <property type="evidence" value="ECO:0007669"/>
    <property type="project" value="TreeGrafter"/>
</dbReference>
<feature type="transmembrane region" description="Helical" evidence="1">
    <location>
        <begin position="190"/>
        <end position="208"/>
    </location>
</feature>
<feature type="transmembrane region" description="Helical" evidence="1">
    <location>
        <begin position="220"/>
        <end position="239"/>
    </location>
</feature>
<keyword evidence="1" id="KW-0812">Transmembrane</keyword>
<dbReference type="Pfam" id="PF06966">
    <property type="entry name" value="DUF1295"/>
    <property type="match status" value="1"/>
</dbReference>
<dbReference type="Gene3D" id="1.20.120.1630">
    <property type="match status" value="1"/>
</dbReference>
<dbReference type="AlphaFoldDB" id="A0A7S3WM13"/>
<keyword evidence="1" id="KW-1133">Transmembrane helix</keyword>
<name>A0A7S3WM13_EMIHU</name>
<evidence type="ECO:0000256" key="1">
    <source>
        <dbReference type="SAM" id="Phobius"/>
    </source>
</evidence>
<organism evidence="2">
    <name type="scientific">Emiliania huxleyi</name>
    <name type="common">Coccolithophore</name>
    <name type="synonym">Pontosphaera huxleyi</name>
    <dbReference type="NCBI Taxonomy" id="2903"/>
    <lineage>
        <taxon>Eukaryota</taxon>
        <taxon>Haptista</taxon>
        <taxon>Haptophyta</taxon>
        <taxon>Prymnesiophyceae</taxon>
        <taxon>Isochrysidales</taxon>
        <taxon>Noelaerhabdaceae</taxon>
        <taxon>Emiliania</taxon>
    </lineage>
</organism>
<feature type="transmembrane region" description="Helical" evidence="1">
    <location>
        <begin position="274"/>
        <end position="299"/>
    </location>
</feature>